<keyword evidence="1" id="KW-0472">Membrane</keyword>
<keyword evidence="3" id="KW-1185">Reference proteome</keyword>
<dbReference type="AlphaFoldDB" id="A0A7W9TVU2"/>
<dbReference type="Proteomes" id="UP000571554">
    <property type="component" value="Unassembled WGS sequence"/>
</dbReference>
<organism evidence="2 3">
    <name type="scientific">Paraburkholderia bannensis</name>
    <dbReference type="NCBI Taxonomy" id="765414"/>
    <lineage>
        <taxon>Bacteria</taxon>
        <taxon>Pseudomonadati</taxon>
        <taxon>Pseudomonadota</taxon>
        <taxon>Betaproteobacteria</taxon>
        <taxon>Burkholderiales</taxon>
        <taxon>Burkholderiaceae</taxon>
        <taxon>Paraburkholderia</taxon>
    </lineage>
</organism>
<evidence type="ECO:0000313" key="3">
    <source>
        <dbReference type="Proteomes" id="UP000571554"/>
    </source>
</evidence>
<gene>
    <name evidence="2" type="ORF">F4827_002211</name>
</gene>
<sequence>MKLSHKLHSRTAAPSWLLAFGLLLSAGGIALWCQASTVTSMETTIQSLAVSAVLLGVISTVYAAHELSQKPR</sequence>
<dbReference type="RefSeq" id="WP_183723846.1">
    <property type="nucleotide sequence ID" value="NZ_JACHBW010000005.1"/>
</dbReference>
<comment type="caution">
    <text evidence="2">The sequence shown here is derived from an EMBL/GenBank/DDBJ whole genome shotgun (WGS) entry which is preliminary data.</text>
</comment>
<keyword evidence="1" id="KW-0812">Transmembrane</keyword>
<reference evidence="2 3" key="1">
    <citation type="submission" date="2020-08" db="EMBL/GenBank/DDBJ databases">
        <title>Above-ground endophytic microbial communities from plants in different locations in the United States.</title>
        <authorList>
            <person name="Frank C."/>
        </authorList>
    </citation>
    <scope>NUCLEOTIDE SEQUENCE [LARGE SCALE GENOMIC DNA]</scope>
    <source>
        <strain evidence="2 3">WP4_2_2</strain>
    </source>
</reference>
<proteinExistence type="predicted"/>
<evidence type="ECO:0000256" key="1">
    <source>
        <dbReference type="SAM" id="Phobius"/>
    </source>
</evidence>
<accession>A0A7W9TVU2</accession>
<feature type="transmembrane region" description="Helical" evidence="1">
    <location>
        <begin position="45"/>
        <end position="64"/>
    </location>
</feature>
<evidence type="ECO:0000313" key="2">
    <source>
        <dbReference type="EMBL" id="MBB6102362.1"/>
    </source>
</evidence>
<dbReference type="EMBL" id="JACHBW010000005">
    <property type="protein sequence ID" value="MBB6102362.1"/>
    <property type="molecule type" value="Genomic_DNA"/>
</dbReference>
<protein>
    <submittedName>
        <fullName evidence="2">Uncharacterized protein</fullName>
    </submittedName>
</protein>
<name>A0A7W9TVU2_9BURK</name>
<keyword evidence="1" id="KW-1133">Transmembrane helix</keyword>